<feature type="domain" description="Cytochrome c" evidence="7">
    <location>
        <begin position="31"/>
        <end position="129"/>
    </location>
</feature>
<dbReference type="Proteomes" id="UP000318825">
    <property type="component" value="Unassembled WGS sequence"/>
</dbReference>
<sequence>MHKLMIGAMIAAAGHIAIARAADDLPPLDPHVVNFGREVYQQYCASCHGAKAEGTPNWQKRDERGELPAPPHNEEGHTWRHSDAMLYDMISKGLRDPFNKTTRLTMPAFADVLSPEQIRAVITYLKTLWTPEQRQFQAEESRSQSPMKP</sequence>
<dbReference type="InterPro" id="IPR051459">
    <property type="entry name" value="Cytochrome_c-type_DH"/>
</dbReference>
<evidence type="ECO:0000256" key="4">
    <source>
        <dbReference type="PROSITE-ProRule" id="PRU00433"/>
    </source>
</evidence>
<name>A0A4Y3WDT8_NITWI</name>
<dbReference type="PROSITE" id="PS51007">
    <property type="entry name" value="CYTC"/>
    <property type="match status" value="1"/>
</dbReference>
<feature type="compositionally biased region" description="Basic and acidic residues" evidence="5">
    <location>
        <begin position="59"/>
        <end position="79"/>
    </location>
</feature>
<feature type="chain" id="PRO_5021463223" evidence="6">
    <location>
        <begin position="22"/>
        <end position="149"/>
    </location>
</feature>
<evidence type="ECO:0000256" key="2">
    <source>
        <dbReference type="ARBA" id="ARBA00022723"/>
    </source>
</evidence>
<evidence type="ECO:0000256" key="3">
    <source>
        <dbReference type="ARBA" id="ARBA00023004"/>
    </source>
</evidence>
<organism evidence="8 9">
    <name type="scientific">Nitrobacter winogradskyi</name>
    <name type="common">Nitrobacter agilis</name>
    <dbReference type="NCBI Taxonomy" id="913"/>
    <lineage>
        <taxon>Bacteria</taxon>
        <taxon>Pseudomonadati</taxon>
        <taxon>Pseudomonadota</taxon>
        <taxon>Alphaproteobacteria</taxon>
        <taxon>Hyphomicrobiales</taxon>
        <taxon>Nitrobacteraceae</taxon>
        <taxon>Nitrobacter</taxon>
    </lineage>
</organism>
<dbReference type="InterPro" id="IPR009056">
    <property type="entry name" value="Cyt_c-like_dom"/>
</dbReference>
<dbReference type="PANTHER" id="PTHR35008:SF4">
    <property type="entry name" value="BLL4482 PROTEIN"/>
    <property type="match status" value="1"/>
</dbReference>
<evidence type="ECO:0000313" key="8">
    <source>
        <dbReference type="EMBL" id="GEC15426.1"/>
    </source>
</evidence>
<keyword evidence="1 4" id="KW-0349">Heme</keyword>
<keyword evidence="2 4" id="KW-0479">Metal-binding</keyword>
<protein>
    <submittedName>
        <fullName evidence="8">Cytochrome c</fullName>
    </submittedName>
</protein>
<dbReference type="GO" id="GO:0020037">
    <property type="term" value="F:heme binding"/>
    <property type="evidence" value="ECO:0007669"/>
    <property type="project" value="InterPro"/>
</dbReference>
<dbReference type="AlphaFoldDB" id="A0A4Y3WDT8"/>
<keyword evidence="6" id="KW-0732">Signal</keyword>
<gene>
    <name evidence="8" type="ORF">NWI01_13180</name>
</gene>
<evidence type="ECO:0000313" key="9">
    <source>
        <dbReference type="Proteomes" id="UP000318825"/>
    </source>
</evidence>
<feature type="region of interest" description="Disordered" evidence="5">
    <location>
        <begin position="51"/>
        <end position="79"/>
    </location>
</feature>
<evidence type="ECO:0000256" key="6">
    <source>
        <dbReference type="SAM" id="SignalP"/>
    </source>
</evidence>
<evidence type="ECO:0000256" key="5">
    <source>
        <dbReference type="SAM" id="MobiDB-lite"/>
    </source>
</evidence>
<evidence type="ECO:0000256" key="1">
    <source>
        <dbReference type="ARBA" id="ARBA00022617"/>
    </source>
</evidence>
<dbReference type="GO" id="GO:0009055">
    <property type="term" value="F:electron transfer activity"/>
    <property type="evidence" value="ECO:0007669"/>
    <property type="project" value="InterPro"/>
</dbReference>
<feature type="signal peptide" evidence="6">
    <location>
        <begin position="1"/>
        <end position="21"/>
    </location>
</feature>
<dbReference type="Pfam" id="PF13442">
    <property type="entry name" value="Cytochrome_CBB3"/>
    <property type="match status" value="1"/>
</dbReference>
<evidence type="ECO:0000259" key="7">
    <source>
        <dbReference type="PROSITE" id="PS51007"/>
    </source>
</evidence>
<dbReference type="PANTHER" id="PTHR35008">
    <property type="entry name" value="BLL4482 PROTEIN-RELATED"/>
    <property type="match status" value="1"/>
</dbReference>
<dbReference type="RefSeq" id="WP_141383127.1">
    <property type="nucleotide sequence ID" value="NZ_BJNF01000029.1"/>
</dbReference>
<keyword evidence="3 4" id="KW-0408">Iron</keyword>
<dbReference type="InterPro" id="IPR036909">
    <property type="entry name" value="Cyt_c-like_dom_sf"/>
</dbReference>
<dbReference type="SUPFAM" id="SSF46626">
    <property type="entry name" value="Cytochrome c"/>
    <property type="match status" value="1"/>
</dbReference>
<dbReference type="GO" id="GO:0046872">
    <property type="term" value="F:metal ion binding"/>
    <property type="evidence" value="ECO:0007669"/>
    <property type="project" value="UniProtKB-KW"/>
</dbReference>
<proteinExistence type="predicted"/>
<accession>A0A4Y3WDT8</accession>
<dbReference type="OrthoDB" id="9811281at2"/>
<dbReference type="Gene3D" id="1.10.760.10">
    <property type="entry name" value="Cytochrome c-like domain"/>
    <property type="match status" value="1"/>
</dbReference>
<dbReference type="EMBL" id="BJNF01000029">
    <property type="protein sequence ID" value="GEC15426.1"/>
    <property type="molecule type" value="Genomic_DNA"/>
</dbReference>
<reference evidence="8 9" key="1">
    <citation type="submission" date="2019-06" db="EMBL/GenBank/DDBJ databases">
        <title>Whole genome shotgun sequence of Nitrobacter winogradskyi NBRC 14297.</title>
        <authorList>
            <person name="Hosoyama A."/>
            <person name="Uohara A."/>
            <person name="Ohji S."/>
            <person name="Ichikawa N."/>
        </authorList>
    </citation>
    <scope>NUCLEOTIDE SEQUENCE [LARGE SCALE GENOMIC DNA]</scope>
    <source>
        <strain evidence="8 9">NBRC 14297</strain>
    </source>
</reference>
<comment type="caution">
    <text evidence="8">The sequence shown here is derived from an EMBL/GenBank/DDBJ whole genome shotgun (WGS) entry which is preliminary data.</text>
</comment>